<keyword evidence="2" id="KW-0347">Helicase</keyword>
<evidence type="ECO:0000256" key="1">
    <source>
        <dbReference type="ARBA" id="ARBA00022763"/>
    </source>
</evidence>
<keyword evidence="6" id="KW-1185">Reference proteome</keyword>
<reference evidence="5 6" key="1">
    <citation type="submission" date="2018-03" db="EMBL/GenBank/DDBJ databases">
        <title>Genomic Encyclopedia of Archaeal and Bacterial Type Strains, Phase II (KMG-II): from individual species to whole genera.</title>
        <authorList>
            <person name="Goeker M."/>
        </authorList>
    </citation>
    <scope>NUCLEOTIDE SEQUENCE [LARGE SCALE GENOMIC DNA]</scope>
    <source>
        <strain evidence="5 6">DSM 45601</strain>
    </source>
</reference>
<evidence type="ECO:0000313" key="5">
    <source>
        <dbReference type="EMBL" id="PRX98579.1"/>
    </source>
</evidence>
<keyword evidence="5" id="KW-0269">Exonuclease</keyword>
<protein>
    <submittedName>
        <fullName evidence="5">Putative RecB family exonuclease</fullName>
    </submittedName>
</protein>
<keyword evidence="2" id="KW-0547">Nucleotide-binding</keyword>
<evidence type="ECO:0000313" key="6">
    <source>
        <dbReference type="Proteomes" id="UP000237846"/>
    </source>
</evidence>
<accession>A0A2T0Q460</accession>
<sequence length="290" mass="32750">MTEDAPPARGPLITGLSPSRAADFMQCPLLYRFRVVDRLPERPSAAMVRGTLVHAVLERLFDLPAPERTPERVGALLEPEWERVRGEDPAHAELFEGPGDEKAWLAEAGRLLDRYFTMEDPTRLEPRRRELFLQADIGEGLKLRGYIDRLDVAATGEVRVVDYKTGRAPRPEFESSAVFQMRFYALMLWRRHGRIPRLLQLMYLGDGEILRYSPDEADLLATERKVRAVWQAIRQAADSGDWRPRRSRLCSWCEHQAHCPEFGGSPPPLPDAVLLPVVDASGPPAAPEPA</sequence>
<dbReference type="EMBL" id="PVZC01000004">
    <property type="protein sequence ID" value="PRX98579.1"/>
    <property type="molecule type" value="Genomic_DNA"/>
</dbReference>
<keyword evidence="1" id="KW-0227">DNA damage</keyword>
<dbReference type="GO" id="GO:0004527">
    <property type="term" value="F:exonuclease activity"/>
    <property type="evidence" value="ECO:0007669"/>
    <property type="project" value="UniProtKB-KW"/>
</dbReference>
<keyword evidence="3" id="KW-0234">DNA repair</keyword>
<dbReference type="GO" id="GO:0004386">
    <property type="term" value="F:helicase activity"/>
    <property type="evidence" value="ECO:0007669"/>
    <property type="project" value="UniProtKB-KW"/>
</dbReference>
<dbReference type="GO" id="GO:0006281">
    <property type="term" value="P:DNA repair"/>
    <property type="evidence" value="ECO:0007669"/>
    <property type="project" value="UniProtKB-KW"/>
</dbReference>
<dbReference type="RefSeq" id="WP_106245836.1">
    <property type="nucleotide sequence ID" value="NZ_PVZC01000004.1"/>
</dbReference>
<evidence type="ECO:0000256" key="3">
    <source>
        <dbReference type="ARBA" id="ARBA00023204"/>
    </source>
</evidence>
<name>A0A2T0Q460_9ACTN</name>
<dbReference type="Gene3D" id="3.90.320.10">
    <property type="match status" value="1"/>
</dbReference>
<proteinExistence type="predicted"/>
<keyword evidence="5" id="KW-0540">Nuclease</keyword>
<comment type="caution">
    <text evidence="5">The sequence shown here is derived from an EMBL/GenBank/DDBJ whole genome shotgun (WGS) entry which is preliminary data.</text>
</comment>
<dbReference type="SUPFAM" id="SSF52980">
    <property type="entry name" value="Restriction endonuclease-like"/>
    <property type="match status" value="1"/>
</dbReference>
<dbReference type="InterPro" id="IPR038726">
    <property type="entry name" value="PDDEXK_AddAB-type"/>
</dbReference>
<dbReference type="OrthoDB" id="9791397at2"/>
<keyword evidence="5" id="KW-0378">Hydrolase</keyword>
<evidence type="ECO:0000256" key="2">
    <source>
        <dbReference type="ARBA" id="ARBA00022806"/>
    </source>
</evidence>
<dbReference type="InterPro" id="IPR011335">
    <property type="entry name" value="Restrct_endonuc-II-like"/>
</dbReference>
<dbReference type="Pfam" id="PF12705">
    <property type="entry name" value="PDDEXK_1"/>
    <property type="match status" value="1"/>
</dbReference>
<dbReference type="Proteomes" id="UP000237846">
    <property type="component" value="Unassembled WGS sequence"/>
</dbReference>
<evidence type="ECO:0000259" key="4">
    <source>
        <dbReference type="Pfam" id="PF12705"/>
    </source>
</evidence>
<feature type="domain" description="PD-(D/E)XK endonuclease-like" evidence="4">
    <location>
        <begin position="16"/>
        <end position="260"/>
    </location>
</feature>
<dbReference type="AlphaFoldDB" id="A0A2T0Q460"/>
<dbReference type="InterPro" id="IPR011604">
    <property type="entry name" value="PDDEXK-like_dom_sf"/>
</dbReference>
<keyword evidence="2" id="KW-0067">ATP-binding</keyword>
<gene>
    <name evidence="5" type="ORF">CLV72_104157</name>
</gene>
<organism evidence="5 6">
    <name type="scientific">Allonocardiopsis opalescens</name>
    <dbReference type="NCBI Taxonomy" id="1144618"/>
    <lineage>
        <taxon>Bacteria</taxon>
        <taxon>Bacillati</taxon>
        <taxon>Actinomycetota</taxon>
        <taxon>Actinomycetes</taxon>
        <taxon>Streptosporangiales</taxon>
        <taxon>Allonocardiopsis</taxon>
    </lineage>
</organism>